<keyword evidence="8" id="KW-0067">ATP-binding</keyword>
<dbReference type="UniPathway" id="UPA00057">
    <property type="reaction ID" value="UER00099"/>
</dbReference>
<dbReference type="Gene3D" id="3.30.230.10">
    <property type="match status" value="1"/>
</dbReference>
<dbReference type="InterPro" id="IPR013750">
    <property type="entry name" value="GHMP_kinase_C_dom"/>
</dbReference>
<dbReference type="GO" id="GO:0005524">
    <property type="term" value="F:ATP binding"/>
    <property type="evidence" value="ECO:0007669"/>
    <property type="project" value="UniProtKB-KW"/>
</dbReference>
<dbReference type="AlphaFoldDB" id="A0A0N0RSG9"/>
<dbReference type="GO" id="GO:0006696">
    <property type="term" value="P:ergosterol biosynthetic process"/>
    <property type="evidence" value="ECO:0007669"/>
    <property type="project" value="TreeGrafter"/>
</dbReference>
<evidence type="ECO:0000256" key="10">
    <source>
        <dbReference type="ARBA" id="ARBA00023098"/>
    </source>
</evidence>
<evidence type="ECO:0000259" key="13">
    <source>
        <dbReference type="Pfam" id="PF08544"/>
    </source>
</evidence>
<evidence type="ECO:0000256" key="5">
    <source>
        <dbReference type="ARBA" id="ARBA00022679"/>
    </source>
</evidence>
<sequence>MVTTVSAPGKVLIAGGYLVLDPAYTGLVLATNARFYTSISSFSLSGVSPQVRVRSPQFQQAEWIYDVHVTAMDRPENTAEAMTLVQKTDANPFVALALLYSLHVALEFHGVELALQKLQGGMDVVIAGDNDYYSHRIDGKAPTFEQLSALPPFSPHSSTLGDVHKTGLGSSAAMTTSLVAALLLHLEVAKLDTSSSESTITTESLVLIHNVAQLAHCAAQGKVGSGFDVSASVWGSQLYRRFDPALIKDVMRTETGHRICTPDQSRPALRSSLSLLPVLGSSNPLWIPVAPADSTPTAVEGLQSLLKSPQTSSSRPSPLLLPPGVRMCLADVDTGSNTRTLVGKVSDWRAKDRVWADQLYKIIAASNQSVADGLLHLHLMYAMNQSAYIDAVTTLATMPSSEWDAHCQANPNDTLQAFIQVRNSMRSVRAGMRELGTRSGAPVEPPEMTRLLDTTIQQAHGLIGGGVPGAGGYDALFLLFLDPTVFHTSSPAPSRAPAEVCAIWQAYTELSVGPLLCGADEPARRVTPSGNTASSSEAMMHVAHALAQAPAGLRVPSPASVRGLQPFIDLLA</sequence>
<comment type="caution">
    <text evidence="14">The sequence shown here is derived from an EMBL/GenBank/DDBJ whole genome shotgun (WGS) entry which is preliminary data.</text>
</comment>
<accession>A0A0N0RSG9</accession>
<keyword evidence="9" id="KW-0752">Steroid biosynthesis</keyword>
<dbReference type="STRING" id="77020.A0A0N0RSG9"/>
<keyword evidence="6" id="KW-0547">Nucleotide-binding</keyword>
<evidence type="ECO:0000256" key="8">
    <source>
        <dbReference type="ARBA" id="ARBA00022840"/>
    </source>
</evidence>
<gene>
    <name evidence="14" type="ORF">Malapachy_1267</name>
</gene>
<comment type="pathway">
    <text evidence="1">Isoprenoid biosynthesis; isopentenyl diphosphate biosynthesis via mevalonate pathway; isopentenyl diphosphate from (R)-mevalonate: step 2/3.</text>
</comment>
<dbReference type="GeneID" id="28727647"/>
<evidence type="ECO:0000256" key="6">
    <source>
        <dbReference type="ARBA" id="ARBA00022741"/>
    </source>
</evidence>
<comment type="similarity">
    <text evidence="2">Belongs to the GHMP kinase family. Mevalonate kinase subfamily.</text>
</comment>
<dbReference type="SUPFAM" id="SSF54211">
    <property type="entry name" value="Ribosomal protein S5 domain 2-like"/>
    <property type="match status" value="1"/>
</dbReference>
<comment type="catalytic activity">
    <reaction evidence="12">
        <text>(R)-5-phosphomevalonate + ATP = (R)-5-diphosphomevalonate + ADP</text>
        <dbReference type="Rhea" id="RHEA:16341"/>
        <dbReference type="ChEBI" id="CHEBI:30616"/>
        <dbReference type="ChEBI" id="CHEBI:57557"/>
        <dbReference type="ChEBI" id="CHEBI:58146"/>
        <dbReference type="ChEBI" id="CHEBI:456216"/>
        <dbReference type="EC" id="2.7.4.2"/>
    </reaction>
    <physiologicalReaction direction="left-to-right" evidence="12">
        <dbReference type="Rhea" id="RHEA:16342"/>
    </physiologicalReaction>
</comment>
<dbReference type="VEuPathDB" id="FungiDB:Malapachy_1267"/>
<dbReference type="PANTHER" id="PTHR31814:SF2">
    <property type="entry name" value="PHOSPHOMEVALONATE KINASE"/>
    <property type="match status" value="1"/>
</dbReference>
<evidence type="ECO:0000256" key="2">
    <source>
        <dbReference type="ARBA" id="ARBA00006495"/>
    </source>
</evidence>
<reference evidence="14 15" key="1">
    <citation type="submission" date="2015-07" db="EMBL/GenBank/DDBJ databases">
        <title>Draft Genome Sequence of Malassezia furfur CBS1878 and Malassezia pachydermatis CBS1879.</title>
        <authorList>
            <person name="Triana S."/>
            <person name="Ohm R."/>
            <person name="Gonzalez A."/>
            <person name="DeCock H."/>
            <person name="Restrepo S."/>
            <person name="Celis A."/>
        </authorList>
    </citation>
    <scope>NUCLEOTIDE SEQUENCE [LARGE SCALE GENOMIC DNA]</scope>
    <source>
        <strain evidence="14 15">CBS 1879</strain>
    </source>
</reference>
<organism evidence="14 15">
    <name type="scientific">Malassezia pachydermatis</name>
    <dbReference type="NCBI Taxonomy" id="77020"/>
    <lineage>
        <taxon>Eukaryota</taxon>
        <taxon>Fungi</taxon>
        <taxon>Dikarya</taxon>
        <taxon>Basidiomycota</taxon>
        <taxon>Ustilaginomycotina</taxon>
        <taxon>Malasseziomycetes</taxon>
        <taxon>Malasseziales</taxon>
        <taxon>Malasseziaceae</taxon>
        <taxon>Malassezia</taxon>
    </lineage>
</organism>
<dbReference type="GO" id="GO:0019287">
    <property type="term" value="P:isopentenyl diphosphate biosynthetic process, mevalonate pathway"/>
    <property type="evidence" value="ECO:0007669"/>
    <property type="project" value="UniProtKB-UniPathway"/>
</dbReference>
<dbReference type="RefSeq" id="XP_017992577.1">
    <property type="nucleotide sequence ID" value="XM_018135772.1"/>
</dbReference>
<dbReference type="Pfam" id="PF08544">
    <property type="entry name" value="GHMP_kinases_C"/>
    <property type="match status" value="1"/>
</dbReference>
<dbReference type="GO" id="GO:0004631">
    <property type="term" value="F:phosphomevalonate kinase activity"/>
    <property type="evidence" value="ECO:0007669"/>
    <property type="project" value="UniProtKB-EC"/>
</dbReference>
<proteinExistence type="inferred from homology"/>
<dbReference type="GO" id="GO:0010142">
    <property type="term" value="P:farnesyl diphosphate biosynthetic process, mevalonate pathway"/>
    <property type="evidence" value="ECO:0007669"/>
    <property type="project" value="TreeGrafter"/>
</dbReference>
<dbReference type="EC" id="2.7.4.2" evidence="3"/>
<keyword evidence="4" id="KW-0444">Lipid biosynthesis</keyword>
<evidence type="ECO:0000256" key="1">
    <source>
        <dbReference type="ARBA" id="ARBA00005017"/>
    </source>
</evidence>
<evidence type="ECO:0000313" key="14">
    <source>
        <dbReference type="EMBL" id="KOS14945.1"/>
    </source>
</evidence>
<keyword evidence="7 14" id="KW-0418">Kinase</keyword>
<dbReference type="GO" id="GO:0005777">
    <property type="term" value="C:peroxisome"/>
    <property type="evidence" value="ECO:0007669"/>
    <property type="project" value="TreeGrafter"/>
</dbReference>
<dbReference type="EMBL" id="LGAV01000003">
    <property type="protein sequence ID" value="KOS14945.1"/>
    <property type="molecule type" value="Genomic_DNA"/>
</dbReference>
<evidence type="ECO:0000256" key="7">
    <source>
        <dbReference type="ARBA" id="ARBA00022777"/>
    </source>
</evidence>
<dbReference type="InterPro" id="IPR035102">
    <property type="entry name" value="Phosphomevalonate_kinase"/>
</dbReference>
<evidence type="ECO:0000256" key="4">
    <source>
        <dbReference type="ARBA" id="ARBA00022516"/>
    </source>
</evidence>
<dbReference type="InterPro" id="IPR020568">
    <property type="entry name" value="Ribosomal_Su5_D2-typ_SF"/>
</dbReference>
<dbReference type="InterPro" id="IPR014721">
    <property type="entry name" value="Ribsml_uS5_D2-typ_fold_subgr"/>
</dbReference>
<protein>
    <recommendedName>
        <fullName evidence="3">phosphomevalonate kinase</fullName>
        <ecNumber evidence="3">2.7.4.2</ecNumber>
    </recommendedName>
</protein>
<name>A0A0N0RSG9_9BASI</name>
<evidence type="ECO:0000256" key="3">
    <source>
        <dbReference type="ARBA" id="ARBA00012958"/>
    </source>
</evidence>
<dbReference type="OrthoDB" id="10262935at2759"/>
<keyword evidence="15" id="KW-1185">Reference proteome</keyword>
<evidence type="ECO:0000256" key="9">
    <source>
        <dbReference type="ARBA" id="ARBA00022955"/>
    </source>
</evidence>
<evidence type="ECO:0000313" key="15">
    <source>
        <dbReference type="Proteomes" id="UP000037751"/>
    </source>
</evidence>
<dbReference type="Proteomes" id="UP000037751">
    <property type="component" value="Unassembled WGS sequence"/>
</dbReference>
<dbReference type="PIRSF" id="PIRSF017288">
    <property type="entry name" value="PMK_GHMP_euk"/>
    <property type="match status" value="1"/>
</dbReference>
<evidence type="ECO:0000256" key="11">
    <source>
        <dbReference type="ARBA" id="ARBA00023221"/>
    </source>
</evidence>
<dbReference type="PANTHER" id="PTHR31814">
    <property type="match status" value="1"/>
</dbReference>
<evidence type="ECO:0000256" key="12">
    <source>
        <dbReference type="ARBA" id="ARBA00029326"/>
    </source>
</evidence>
<keyword evidence="11" id="KW-0753">Steroid metabolism</keyword>
<keyword evidence="5" id="KW-0808">Transferase</keyword>
<keyword evidence="10" id="KW-0443">Lipid metabolism</keyword>
<dbReference type="InterPro" id="IPR016005">
    <property type="entry name" value="Erg8"/>
</dbReference>
<feature type="domain" description="GHMP kinase C-terminal" evidence="13">
    <location>
        <begin position="422"/>
        <end position="483"/>
    </location>
</feature>